<evidence type="ECO:0000259" key="2">
    <source>
        <dbReference type="Pfam" id="PF13731"/>
    </source>
</evidence>
<feature type="compositionally biased region" description="Acidic residues" evidence="1">
    <location>
        <begin position="75"/>
        <end position="89"/>
    </location>
</feature>
<evidence type="ECO:0000313" key="3">
    <source>
        <dbReference type="EMBL" id="EOT38872.1"/>
    </source>
</evidence>
<dbReference type="STRING" id="44009.RV01_GL001746"/>
<dbReference type="InterPro" id="IPR046776">
    <property type="entry name" value="Pectate_lyase_5"/>
</dbReference>
<evidence type="ECO:0000313" key="4">
    <source>
        <dbReference type="Proteomes" id="UP000014127"/>
    </source>
</evidence>
<dbReference type="Pfam" id="PF20585">
    <property type="entry name" value="Pectate_lyase_5"/>
    <property type="match status" value="1"/>
</dbReference>
<name>S0K2Y8_9ENTE</name>
<feature type="domain" description="WxL" evidence="2">
    <location>
        <begin position="1277"/>
        <end position="1397"/>
    </location>
</feature>
<sequence length="1399" mass="152901">MKKEKKGLIVLVTIAGLLLVGNVIGYLQPIFAGEDQTVITTDGTDIKATASSAILEKIDDSDNRDYSTQVSSSETAEEAEDTDESDESDEKVSKARLIKAAADETAVWGTEAAATKIIEVDNWSDFDKAVTNGFSGDEAEKNDADYIKVTASFSNPRTGTAAYAANVTIPVNRVDFVVDGLENTIHFHGTSYSWRSNRSDVRKVYVKDLAMYGTNYYGPFRIGDATSIESELAIENVYYEGGQLTASYQATMRFIGKNTIKSVNSYEDPFTPERIISTQGNQSGLEAFRTVFEENSETEVDVENGNGFILASYLGNIGSTSGEDAYALLKSKAKVNITTLGSTGENYGVGYYVLALNKGDVIVEDEAELTLNTAKDTTKGGIELANGTNIDISNKAKVNININGPMGGTRNAVSIGNSSKFNVWDEGELHINLKNQGTDSRDVITAGSDSTFEIGRKSVFNIKLEDGTGSRNLIDIGARGAFRFADAYSIDLDARANTNAHLINMSNPGHFIADVQKVSTWLKSDPTVLYKSWAPIYGVDVTYNGRNQTGLVGQSVTSTITDDFLENYYTSGRSGSSVPSASHTGFSRVLFEFIEDVNIGINDITDNPNEDAHKEFSGAVNPDPEYGNGTAITFYYVDRDDYTEDDPLPLDRPVGTPAVASPLEGDERVFHTIADSFTGSYQFTVPEDERENLVAGQKIMAVGWLNGKENYAITTVKDTTAPTADGRSYIVEKGVMPPSADVFLENIQDTNPMENQTFAISYKTDISELVHQPTKEGHVIEINVTDEAGNTATVEAKLIVYDEGTGIDAKDIEIDATDIKDKTEAEIKDFILAESSASAFYLKDGAEVDVTEKIEVADLGGLSTASGEYTVKLIVPTDVENGLQESITKEIVVTVKDVEPPTGTGKHTLVPLNKADYLIGSDVDLFKFLSTYQDNVTEAEELQIRLVENANEIETLVSSVGSKVIHVILTDKAKNDSEPIEIPITVVEGEVSGNVAITGEDFRLDRSEWENAVTENQLKEFILINGQVEAVEMIEGVVTSVTDTDKVSINVEEVIVDSAHEEQPMTITLIVDNGTDKVSKTIQVTFNDKTAPTAEPKPTEINIGNVNAIQNADPKIFLENLTDNVSEVDKISVKFAENQDFDEMVQTPGPKDLLIELVDEAGNKATITVEITIFDNSLTIRFVDSKDQDIVTPVVISDKIPGDKVDLTAEQAVLKGLQDAEDLHYLLLTRPGNEEQVEVTSTGKIVKYEFDGTLFISSYPETLDFETHQVWFSDIRVEKPQYQEPLVIWDNRGIKANWTLTATLTKDFTLQAGDVDDPNFILTDVLSYQKTTEENSAVVLHDEAEAVYSAQHAEDQSEYNISDTWDENGPGLKFETTAANVKKLGDYQAEILWTLGDAR</sequence>
<dbReference type="eggNOG" id="COG5492">
    <property type="taxonomic scope" value="Bacteria"/>
</dbReference>
<dbReference type="RefSeq" id="WP_016173474.1">
    <property type="nucleotide sequence ID" value="NZ_ASWK01000001.1"/>
</dbReference>
<dbReference type="Proteomes" id="UP000014127">
    <property type="component" value="Unassembled WGS sequence"/>
</dbReference>
<gene>
    <name evidence="3" type="ORF">OMK_02354</name>
</gene>
<dbReference type="PATRIC" id="fig|1139219.3.peg.2300"/>
<protein>
    <recommendedName>
        <fullName evidence="2">WxL domain-containing protein</fullName>
    </recommendedName>
</protein>
<organism evidence="3 4">
    <name type="scientific">Enterococcus dispar ATCC 51266</name>
    <dbReference type="NCBI Taxonomy" id="1139219"/>
    <lineage>
        <taxon>Bacteria</taxon>
        <taxon>Bacillati</taxon>
        <taxon>Bacillota</taxon>
        <taxon>Bacilli</taxon>
        <taxon>Lactobacillales</taxon>
        <taxon>Enterococcaceae</taxon>
        <taxon>Enterococcus</taxon>
    </lineage>
</organism>
<accession>S0K2Y8</accession>
<keyword evidence="4" id="KW-1185">Reference proteome</keyword>
<feature type="region of interest" description="Disordered" evidence="1">
    <location>
        <begin position="62"/>
        <end position="92"/>
    </location>
</feature>
<dbReference type="OrthoDB" id="2172320at2"/>
<dbReference type="InterPro" id="IPR027994">
    <property type="entry name" value="WxL_dom"/>
</dbReference>
<dbReference type="HOGENOM" id="CLU_254400_0_0_9"/>
<reference evidence="3 4" key="1">
    <citation type="submission" date="2013-03" db="EMBL/GenBank/DDBJ databases">
        <title>The Genome Sequence of Enterococcus dispar ATCC_51266 (Illumina only assembly).</title>
        <authorList>
            <consortium name="The Broad Institute Genomics Platform"/>
            <consortium name="The Broad Institute Genome Sequencing Center for Infectious Disease"/>
            <person name="Earl A."/>
            <person name="Russ C."/>
            <person name="Gilmore M."/>
            <person name="Surin D."/>
            <person name="Walker B."/>
            <person name="Young S."/>
            <person name="Zeng Q."/>
            <person name="Gargeya S."/>
            <person name="Fitzgerald M."/>
            <person name="Haas B."/>
            <person name="Abouelleil A."/>
            <person name="Allen A.W."/>
            <person name="Alvarado L."/>
            <person name="Arachchi H.M."/>
            <person name="Berlin A.M."/>
            <person name="Chapman S.B."/>
            <person name="Gainer-Dewar J."/>
            <person name="Goldberg J."/>
            <person name="Griggs A."/>
            <person name="Gujja S."/>
            <person name="Hansen M."/>
            <person name="Howarth C."/>
            <person name="Imamovic A."/>
            <person name="Ireland A."/>
            <person name="Larimer J."/>
            <person name="McCowan C."/>
            <person name="Murphy C."/>
            <person name="Pearson M."/>
            <person name="Poon T.W."/>
            <person name="Priest M."/>
            <person name="Roberts A."/>
            <person name="Saif S."/>
            <person name="Shea T."/>
            <person name="Sisk P."/>
            <person name="Sykes S."/>
            <person name="Wortman J."/>
            <person name="Nusbaum C."/>
            <person name="Birren B."/>
        </authorList>
    </citation>
    <scope>NUCLEOTIDE SEQUENCE [LARGE SCALE GENOMIC DNA]</scope>
    <source>
        <strain evidence="3 4">ATCC 51266</strain>
    </source>
</reference>
<dbReference type="Pfam" id="PF13731">
    <property type="entry name" value="WxL"/>
    <property type="match status" value="1"/>
</dbReference>
<comment type="caution">
    <text evidence="3">The sequence shown here is derived from an EMBL/GenBank/DDBJ whole genome shotgun (WGS) entry which is preliminary data.</text>
</comment>
<dbReference type="EMBL" id="AHYR01000012">
    <property type="protein sequence ID" value="EOT38872.1"/>
    <property type="molecule type" value="Genomic_DNA"/>
</dbReference>
<proteinExistence type="predicted"/>
<evidence type="ECO:0000256" key="1">
    <source>
        <dbReference type="SAM" id="MobiDB-lite"/>
    </source>
</evidence>